<dbReference type="SUPFAM" id="SSF88713">
    <property type="entry name" value="Glycoside hydrolase/deacetylase"/>
    <property type="match status" value="1"/>
</dbReference>
<evidence type="ECO:0000256" key="5">
    <source>
        <dbReference type="ARBA" id="ARBA00022729"/>
    </source>
</evidence>
<sequence>MKDIVACLITSFILLSISTRLSTASPSPSPIAHVYQNKRSGSSNLTQVYDKCSMEKSFTLTFDDGPGEFSTKLDETLSSNKARASFFLNGNNYGCIYQYADIMVKRFEAGHLLGSHTWSHVHLNQATYEQIHLQLELLEKAFIMILGWKPLWFRPPFGEYNDLVLQVLSERGYKGLVLWTEDSKDSATPAPEISTQIAAFNTYPPKTNLLNHETLKATALDVMPKALPNLVKHALKLVTVSECLGLATDPKEWYQYVGTPTPRNASWTCNGTPGPGKFA</sequence>
<keyword evidence="3" id="KW-0472">Membrane</keyword>
<feature type="chain" id="PRO_5040482372" description="NodB homology domain-containing protein" evidence="9">
    <location>
        <begin position="25"/>
        <end position="279"/>
    </location>
</feature>
<evidence type="ECO:0000256" key="3">
    <source>
        <dbReference type="ARBA" id="ARBA00022622"/>
    </source>
</evidence>
<dbReference type="EMBL" id="MU167210">
    <property type="protein sequence ID" value="KAG0151879.1"/>
    <property type="molecule type" value="Genomic_DNA"/>
</dbReference>
<dbReference type="Proteomes" id="UP000886653">
    <property type="component" value="Unassembled WGS sequence"/>
</dbReference>
<keyword evidence="12" id="KW-1185">Reference proteome</keyword>
<keyword evidence="7" id="KW-0119">Carbohydrate metabolism</keyword>
<feature type="domain" description="NodB homology" evidence="10">
    <location>
        <begin position="56"/>
        <end position="238"/>
    </location>
</feature>
<evidence type="ECO:0000259" key="10">
    <source>
        <dbReference type="PROSITE" id="PS51677"/>
    </source>
</evidence>
<dbReference type="GO" id="GO:0005886">
    <property type="term" value="C:plasma membrane"/>
    <property type="evidence" value="ECO:0007669"/>
    <property type="project" value="UniProtKB-SubCell"/>
</dbReference>
<keyword evidence="4" id="KW-0479">Metal-binding</keyword>
<evidence type="ECO:0000256" key="9">
    <source>
        <dbReference type="SAM" id="SignalP"/>
    </source>
</evidence>
<protein>
    <recommendedName>
        <fullName evidence="10">NodB homology domain-containing protein</fullName>
    </recommendedName>
</protein>
<evidence type="ECO:0000256" key="8">
    <source>
        <dbReference type="ARBA" id="ARBA00023288"/>
    </source>
</evidence>
<dbReference type="GO" id="GO:0016810">
    <property type="term" value="F:hydrolase activity, acting on carbon-nitrogen (but not peptide) bonds"/>
    <property type="evidence" value="ECO:0007669"/>
    <property type="project" value="InterPro"/>
</dbReference>
<evidence type="ECO:0000256" key="1">
    <source>
        <dbReference type="ARBA" id="ARBA00001941"/>
    </source>
</evidence>
<evidence type="ECO:0000256" key="2">
    <source>
        <dbReference type="ARBA" id="ARBA00004609"/>
    </source>
</evidence>
<dbReference type="PROSITE" id="PS51677">
    <property type="entry name" value="NODB"/>
    <property type="match status" value="1"/>
</dbReference>
<keyword evidence="3" id="KW-0336">GPI-anchor</keyword>
<evidence type="ECO:0000256" key="7">
    <source>
        <dbReference type="ARBA" id="ARBA00023277"/>
    </source>
</evidence>
<feature type="signal peptide" evidence="9">
    <location>
        <begin position="1"/>
        <end position="24"/>
    </location>
</feature>
<evidence type="ECO:0000313" key="12">
    <source>
        <dbReference type="Proteomes" id="UP000886653"/>
    </source>
</evidence>
<dbReference type="InterPro" id="IPR002509">
    <property type="entry name" value="NODB_dom"/>
</dbReference>
<keyword evidence="3" id="KW-0325">Glycoprotein</keyword>
<dbReference type="GO" id="GO:0046872">
    <property type="term" value="F:metal ion binding"/>
    <property type="evidence" value="ECO:0007669"/>
    <property type="project" value="UniProtKB-KW"/>
</dbReference>
<gene>
    <name evidence="11" type="ORF">CROQUDRAFT_667584</name>
</gene>
<proteinExistence type="predicted"/>
<comment type="cofactor">
    <cofactor evidence="1">
        <name>Co(2+)</name>
        <dbReference type="ChEBI" id="CHEBI:48828"/>
    </cofactor>
</comment>
<evidence type="ECO:0000256" key="6">
    <source>
        <dbReference type="ARBA" id="ARBA00022801"/>
    </source>
</evidence>
<dbReference type="InterPro" id="IPR011330">
    <property type="entry name" value="Glyco_hydro/deAcase_b/a-brl"/>
</dbReference>
<keyword evidence="8" id="KW-0449">Lipoprotein</keyword>
<reference evidence="11" key="1">
    <citation type="submission" date="2013-11" db="EMBL/GenBank/DDBJ databases">
        <title>Genome sequence of the fusiform rust pathogen reveals effectors for host alternation and coevolution with pine.</title>
        <authorList>
            <consortium name="DOE Joint Genome Institute"/>
            <person name="Smith K."/>
            <person name="Pendleton A."/>
            <person name="Kubisiak T."/>
            <person name="Anderson C."/>
            <person name="Salamov A."/>
            <person name="Aerts A."/>
            <person name="Riley R."/>
            <person name="Clum A."/>
            <person name="Lindquist E."/>
            <person name="Ence D."/>
            <person name="Campbell M."/>
            <person name="Kronenberg Z."/>
            <person name="Feau N."/>
            <person name="Dhillon B."/>
            <person name="Hamelin R."/>
            <person name="Burleigh J."/>
            <person name="Smith J."/>
            <person name="Yandell M."/>
            <person name="Nelson C."/>
            <person name="Grigoriev I."/>
            <person name="Davis J."/>
        </authorList>
    </citation>
    <scope>NUCLEOTIDE SEQUENCE</scope>
    <source>
        <strain evidence="11">G11</strain>
    </source>
</reference>
<evidence type="ECO:0000256" key="4">
    <source>
        <dbReference type="ARBA" id="ARBA00022723"/>
    </source>
</evidence>
<dbReference type="GO" id="GO:0098552">
    <property type="term" value="C:side of membrane"/>
    <property type="evidence" value="ECO:0007669"/>
    <property type="project" value="UniProtKB-KW"/>
</dbReference>
<dbReference type="Pfam" id="PF01522">
    <property type="entry name" value="Polysacc_deac_1"/>
    <property type="match status" value="1"/>
</dbReference>
<dbReference type="Gene3D" id="3.20.20.370">
    <property type="entry name" value="Glycoside hydrolase/deacetylase"/>
    <property type="match status" value="1"/>
</dbReference>
<dbReference type="GO" id="GO:0005975">
    <property type="term" value="P:carbohydrate metabolic process"/>
    <property type="evidence" value="ECO:0007669"/>
    <property type="project" value="InterPro"/>
</dbReference>
<dbReference type="OrthoDB" id="2125469at2759"/>
<name>A0A9P6NXA1_9BASI</name>
<comment type="subcellular location">
    <subcellularLocation>
        <location evidence="2">Cell membrane</location>
        <topology evidence="2">Lipid-anchor</topology>
        <topology evidence="2">GPI-anchor</topology>
    </subcellularLocation>
</comment>
<accession>A0A9P6NXA1</accession>
<evidence type="ECO:0000313" key="11">
    <source>
        <dbReference type="EMBL" id="KAG0151879.1"/>
    </source>
</evidence>
<dbReference type="PANTHER" id="PTHR46471:SF2">
    <property type="entry name" value="CHITIN DEACETYLASE-RELATED"/>
    <property type="match status" value="1"/>
</dbReference>
<organism evidence="11 12">
    <name type="scientific">Cronartium quercuum f. sp. fusiforme G11</name>
    <dbReference type="NCBI Taxonomy" id="708437"/>
    <lineage>
        <taxon>Eukaryota</taxon>
        <taxon>Fungi</taxon>
        <taxon>Dikarya</taxon>
        <taxon>Basidiomycota</taxon>
        <taxon>Pucciniomycotina</taxon>
        <taxon>Pucciniomycetes</taxon>
        <taxon>Pucciniales</taxon>
        <taxon>Coleosporiaceae</taxon>
        <taxon>Cronartium</taxon>
    </lineage>
</organism>
<keyword evidence="6" id="KW-0378">Hydrolase</keyword>
<dbReference type="PANTHER" id="PTHR46471">
    <property type="entry name" value="CHITIN DEACETYLASE"/>
    <property type="match status" value="1"/>
</dbReference>
<dbReference type="AlphaFoldDB" id="A0A9P6NXA1"/>
<comment type="caution">
    <text evidence="11">The sequence shown here is derived from an EMBL/GenBank/DDBJ whole genome shotgun (WGS) entry which is preliminary data.</text>
</comment>
<keyword evidence="5 9" id="KW-0732">Signal</keyword>